<protein>
    <recommendedName>
        <fullName evidence="2">Endonuclease/exonuclease/phosphatase domain-containing protein</fullName>
    </recommendedName>
</protein>
<dbReference type="EMBL" id="BTSY01000006">
    <property type="protein sequence ID" value="GMT33967.1"/>
    <property type="molecule type" value="Genomic_DNA"/>
</dbReference>
<dbReference type="Pfam" id="PF03372">
    <property type="entry name" value="Exo_endo_phos"/>
    <property type="match status" value="1"/>
</dbReference>
<dbReference type="Proteomes" id="UP001432322">
    <property type="component" value="Unassembled WGS sequence"/>
</dbReference>
<dbReference type="Gene3D" id="3.60.10.10">
    <property type="entry name" value="Endonuclease/exonuclease/phosphatase"/>
    <property type="match status" value="1"/>
</dbReference>
<comment type="caution">
    <text evidence="3">The sequence shown here is derived from an EMBL/GenBank/DDBJ whole genome shotgun (WGS) entry which is preliminary data.</text>
</comment>
<name>A0AAV5WPM3_9BILA</name>
<feature type="chain" id="PRO_5043495821" description="Endonuclease/exonuclease/phosphatase domain-containing protein" evidence="1">
    <location>
        <begin position="19"/>
        <end position="99"/>
    </location>
</feature>
<evidence type="ECO:0000256" key="1">
    <source>
        <dbReference type="SAM" id="SignalP"/>
    </source>
</evidence>
<evidence type="ECO:0000313" key="3">
    <source>
        <dbReference type="EMBL" id="GMT33967.1"/>
    </source>
</evidence>
<proteinExistence type="predicted"/>
<sequence length="99" mass="11072">MLKSVIFIIPLLFMPSEAFRVMTFNVWFGGSQVFDGVQKIVNHIKLVNPDVVALQELKSIKDCYEPIMSELGSSWSGTMKEDGTAVITRHKIVDGSILK</sequence>
<dbReference type="InterPro" id="IPR036691">
    <property type="entry name" value="Endo/exonu/phosph_ase_sf"/>
</dbReference>
<dbReference type="InterPro" id="IPR020847">
    <property type="entry name" value="AP_endonuclease_F1_BS"/>
</dbReference>
<dbReference type="PROSITE" id="PS00726">
    <property type="entry name" value="AP_NUCLEASE_F1_1"/>
    <property type="match status" value="1"/>
</dbReference>
<organism evidence="3 4">
    <name type="scientific">Pristionchus fissidentatus</name>
    <dbReference type="NCBI Taxonomy" id="1538716"/>
    <lineage>
        <taxon>Eukaryota</taxon>
        <taxon>Metazoa</taxon>
        <taxon>Ecdysozoa</taxon>
        <taxon>Nematoda</taxon>
        <taxon>Chromadorea</taxon>
        <taxon>Rhabditida</taxon>
        <taxon>Rhabditina</taxon>
        <taxon>Diplogasteromorpha</taxon>
        <taxon>Diplogasteroidea</taxon>
        <taxon>Neodiplogasteridae</taxon>
        <taxon>Pristionchus</taxon>
    </lineage>
</organism>
<dbReference type="GO" id="GO:0006281">
    <property type="term" value="P:DNA repair"/>
    <property type="evidence" value="ECO:0007669"/>
    <property type="project" value="InterPro"/>
</dbReference>
<keyword evidence="1" id="KW-0732">Signal</keyword>
<dbReference type="PANTHER" id="PTHR41349:SF1">
    <property type="entry name" value="PROTEIN CBG08683"/>
    <property type="match status" value="1"/>
</dbReference>
<evidence type="ECO:0000259" key="2">
    <source>
        <dbReference type="Pfam" id="PF03372"/>
    </source>
</evidence>
<dbReference type="PANTHER" id="PTHR41349">
    <property type="match status" value="1"/>
</dbReference>
<keyword evidence="4" id="KW-1185">Reference proteome</keyword>
<reference evidence="3" key="1">
    <citation type="submission" date="2023-10" db="EMBL/GenBank/DDBJ databases">
        <title>Genome assembly of Pristionchus species.</title>
        <authorList>
            <person name="Yoshida K."/>
            <person name="Sommer R.J."/>
        </authorList>
    </citation>
    <scope>NUCLEOTIDE SEQUENCE</scope>
    <source>
        <strain evidence="3">RS5133</strain>
    </source>
</reference>
<dbReference type="SUPFAM" id="SSF56219">
    <property type="entry name" value="DNase I-like"/>
    <property type="match status" value="1"/>
</dbReference>
<dbReference type="GO" id="GO:0004519">
    <property type="term" value="F:endonuclease activity"/>
    <property type="evidence" value="ECO:0007669"/>
    <property type="project" value="InterPro"/>
</dbReference>
<gene>
    <name evidence="3" type="ORF">PFISCL1PPCAC_25264</name>
</gene>
<feature type="signal peptide" evidence="1">
    <location>
        <begin position="1"/>
        <end position="18"/>
    </location>
</feature>
<dbReference type="AlphaFoldDB" id="A0AAV5WPM3"/>
<feature type="non-terminal residue" evidence="3">
    <location>
        <position position="99"/>
    </location>
</feature>
<feature type="domain" description="Endonuclease/exonuclease/phosphatase" evidence="2">
    <location>
        <begin position="22"/>
        <end position="94"/>
    </location>
</feature>
<evidence type="ECO:0000313" key="4">
    <source>
        <dbReference type="Proteomes" id="UP001432322"/>
    </source>
</evidence>
<dbReference type="GO" id="GO:0003677">
    <property type="term" value="F:DNA binding"/>
    <property type="evidence" value="ECO:0007669"/>
    <property type="project" value="InterPro"/>
</dbReference>
<accession>A0AAV5WPM3</accession>
<dbReference type="InterPro" id="IPR005135">
    <property type="entry name" value="Endo/exonuclease/phosphatase"/>
</dbReference>